<organism evidence="7 8">
    <name type="scientific">Oceanospirillum multiglobuliferum</name>
    <dbReference type="NCBI Taxonomy" id="64969"/>
    <lineage>
        <taxon>Bacteria</taxon>
        <taxon>Pseudomonadati</taxon>
        <taxon>Pseudomonadota</taxon>
        <taxon>Gammaproteobacteria</taxon>
        <taxon>Oceanospirillales</taxon>
        <taxon>Oceanospirillaceae</taxon>
        <taxon>Oceanospirillum</taxon>
    </lineage>
</organism>
<evidence type="ECO:0000259" key="6">
    <source>
        <dbReference type="SMART" id="SM00226"/>
    </source>
</evidence>
<dbReference type="AlphaFoldDB" id="A0A1V4T3W9"/>
<dbReference type="GO" id="GO:0004725">
    <property type="term" value="F:protein tyrosine phosphatase activity"/>
    <property type="evidence" value="ECO:0007669"/>
    <property type="project" value="UniProtKB-EC"/>
</dbReference>
<keyword evidence="4" id="KW-0904">Protein phosphatase</keyword>
<dbReference type="Gene3D" id="3.40.50.2300">
    <property type="match status" value="1"/>
</dbReference>
<dbReference type="STRING" id="64969.SAMN02745127_02130"/>
<name>A0A1V4T3W9_9GAMM</name>
<evidence type="ECO:0000256" key="1">
    <source>
        <dbReference type="ARBA" id="ARBA00011063"/>
    </source>
</evidence>
<dbReference type="SUPFAM" id="SSF52788">
    <property type="entry name" value="Phosphotyrosine protein phosphatases I"/>
    <property type="match status" value="1"/>
</dbReference>
<dbReference type="InterPro" id="IPR050438">
    <property type="entry name" value="LMW_PTPase"/>
</dbReference>
<dbReference type="EMBL" id="MTSM01000011">
    <property type="protein sequence ID" value="OPX55302.1"/>
    <property type="molecule type" value="Genomic_DNA"/>
</dbReference>
<sequence length="162" mass="17751">MSVLFVCLGNICRSPTADGVFRGLVAKAGLADQIKVDSAGTAAWHIGKHPDPRTQKAAADRGYDLSQLQARQAVVADFEQFDLILAMDQANYNDLMLLQPEHSRARLQLFLSYAPELGVSEVPDPYYGGQEGFEQVLDLVEIAGQNLLKQLVQQYQLTTASV</sequence>
<protein>
    <recommendedName>
        <fullName evidence="2">protein-tyrosine-phosphatase</fullName>
        <ecNumber evidence="2">3.1.3.48</ecNumber>
    </recommendedName>
</protein>
<keyword evidence="8" id="KW-1185">Reference proteome</keyword>
<comment type="caution">
    <text evidence="7">The sequence shown here is derived from an EMBL/GenBank/DDBJ whole genome shotgun (WGS) entry which is preliminary data.</text>
</comment>
<dbReference type="SMART" id="SM00226">
    <property type="entry name" value="LMWPc"/>
    <property type="match status" value="1"/>
</dbReference>
<feature type="active site" description="Proton donor" evidence="5">
    <location>
        <position position="124"/>
    </location>
</feature>
<feature type="active site" description="Nucleophile" evidence="5">
    <location>
        <position position="13"/>
    </location>
</feature>
<reference evidence="7 8" key="1">
    <citation type="submission" date="2017-01" db="EMBL/GenBank/DDBJ databases">
        <title>Genome Sequencing of a Marine Spirillum, Oceanospirillum multiglobuliferum ATCC 33336, from Japan.</title>
        <authorList>
            <person name="Carney J.G."/>
            <person name="Trachtenberg A.M."/>
            <person name="Rheaume B.A."/>
            <person name="Linnane J.D."/>
            <person name="Pitts N.L."/>
            <person name="Mykles D.L."/>
            <person name="Maclea K.S."/>
        </authorList>
    </citation>
    <scope>NUCLEOTIDE SEQUENCE [LARGE SCALE GENOMIC DNA]</scope>
    <source>
        <strain evidence="7 8">ATCC 33336</strain>
    </source>
</reference>
<dbReference type="InterPro" id="IPR036196">
    <property type="entry name" value="Ptyr_pPase_sf"/>
</dbReference>
<dbReference type="InterPro" id="IPR023485">
    <property type="entry name" value="Ptyr_pPase"/>
</dbReference>
<evidence type="ECO:0000256" key="3">
    <source>
        <dbReference type="ARBA" id="ARBA00022801"/>
    </source>
</evidence>
<dbReference type="Proteomes" id="UP000191418">
    <property type="component" value="Unassembled WGS sequence"/>
</dbReference>
<dbReference type="InterPro" id="IPR017867">
    <property type="entry name" value="Tyr_phospatase_low_mol_wt"/>
</dbReference>
<dbReference type="PRINTS" id="PR00719">
    <property type="entry name" value="LMWPTPASE"/>
</dbReference>
<dbReference type="FunFam" id="3.40.50.2300:FF:000113">
    <property type="entry name" value="Low molecular weight protein-tyrosine-phosphatase"/>
    <property type="match status" value="1"/>
</dbReference>
<dbReference type="EC" id="3.1.3.48" evidence="2"/>
<gene>
    <name evidence="7" type="ORF">BTE48_10080</name>
</gene>
<accession>A0A1V4T3W9</accession>
<comment type="similarity">
    <text evidence="1">Belongs to the low molecular weight phosphotyrosine protein phosphatase family.</text>
</comment>
<keyword evidence="3" id="KW-0378">Hydrolase</keyword>
<evidence type="ECO:0000256" key="4">
    <source>
        <dbReference type="ARBA" id="ARBA00022912"/>
    </source>
</evidence>
<evidence type="ECO:0000313" key="7">
    <source>
        <dbReference type="EMBL" id="OPX55302.1"/>
    </source>
</evidence>
<evidence type="ECO:0000256" key="2">
    <source>
        <dbReference type="ARBA" id="ARBA00013064"/>
    </source>
</evidence>
<dbReference type="PANTHER" id="PTHR11717:SF7">
    <property type="entry name" value="LOW MOLECULAR WEIGHT PHOSPHOTYROSINE PROTEIN PHOSPHATASE"/>
    <property type="match status" value="1"/>
</dbReference>
<evidence type="ECO:0000313" key="8">
    <source>
        <dbReference type="Proteomes" id="UP000191418"/>
    </source>
</evidence>
<evidence type="ECO:0000256" key="5">
    <source>
        <dbReference type="PIRSR" id="PIRSR617867-1"/>
    </source>
</evidence>
<proteinExistence type="inferred from homology"/>
<dbReference type="Pfam" id="PF01451">
    <property type="entry name" value="LMWPc"/>
    <property type="match status" value="1"/>
</dbReference>
<dbReference type="PANTHER" id="PTHR11717">
    <property type="entry name" value="LOW MOLECULAR WEIGHT PROTEIN TYROSINE PHOSPHATASE"/>
    <property type="match status" value="1"/>
</dbReference>
<feature type="active site" description="Nucleophile" evidence="5">
    <location>
        <position position="7"/>
    </location>
</feature>
<dbReference type="OrthoDB" id="9784339at2"/>
<dbReference type="CDD" id="cd16343">
    <property type="entry name" value="LMWPTP"/>
    <property type="match status" value="1"/>
</dbReference>
<feature type="domain" description="Phosphotyrosine protein phosphatase I" evidence="6">
    <location>
        <begin position="1"/>
        <end position="150"/>
    </location>
</feature>